<proteinExistence type="predicted"/>
<protein>
    <recommendedName>
        <fullName evidence="4">Lipoprotein</fullName>
    </recommendedName>
</protein>
<feature type="compositionally biased region" description="Gly residues" evidence="1">
    <location>
        <begin position="128"/>
        <end position="140"/>
    </location>
</feature>
<feature type="region of interest" description="Disordered" evidence="1">
    <location>
        <begin position="36"/>
        <end position="63"/>
    </location>
</feature>
<accession>A0ABX7NW60</accession>
<dbReference type="Proteomes" id="UP000662747">
    <property type="component" value="Chromosome"/>
</dbReference>
<evidence type="ECO:0000313" key="2">
    <source>
        <dbReference type="EMBL" id="QSQ22708.1"/>
    </source>
</evidence>
<dbReference type="PROSITE" id="PS51257">
    <property type="entry name" value="PROKAR_LIPOPROTEIN"/>
    <property type="match status" value="1"/>
</dbReference>
<dbReference type="EMBL" id="CP071090">
    <property type="protein sequence ID" value="QSQ22708.1"/>
    <property type="molecule type" value="Genomic_DNA"/>
</dbReference>
<reference evidence="2 3" key="1">
    <citation type="submission" date="2021-02" db="EMBL/GenBank/DDBJ databases">
        <title>De Novo genome assembly of isolated myxobacteria.</title>
        <authorList>
            <person name="Stevens D.C."/>
        </authorList>
    </citation>
    <scope>NUCLEOTIDE SEQUENCE [LARGE SCALE GENOMIC DNA]</scope>
    <source>
        <strain evidence="3">SCPEA02</strain>
    </source>
</reference>
<evidence type="ECO:0000313" key="3">
    <source>
        <dbReference type="Proteomes" id="UP000662747"/>
    </source>
</evidence>
<name>A0ABX7NW60_9BACT</name>
<feature type="region of interest" description="Disordered" evidence="1">
    <location>
        <begin position="87"/>
        <end position="140"/>
    </location>
</feature>
<evidence type="ECO:0008006" key="4">
    <source>
        <dbReference type="Google" id="ProtNLM"/>
    </source>
</evidence>
<dbReference type="RefSeq" id="WP_206724284.1">
    <property type="nucleotide sequence ID" value="NZ_CP071090.1"/>
</dbReference>
<gene>
    <name evidence="2" type="ORF">JY651_47710</name>
</gene>
<organism evidence="2 3">
    <name type="scientific">Pyxidicoccus parkwayensis</name>
    <dbReference type="NCBI Taxonomy" id="2813578"/>
    <lineage>
        <taxon>Bacteria</taxon>
        <taxon>Pseudomonadati</taxon>
        <taxon>Myxococcota</taxon>
        <taxon>Myxococcia</taxon>
        <taxon>Myxococcales</taxon>
        <taxon>Cystobacterineae</taxon>
        <taxon>Myxococcaceae</taxon>
        <taxon>Pyxidicoccus</taxon>
    </lineage>
</organism>
<evidence type="ECO:0000256" key="1">
    <source>
        <dbReference type="SAM" id="MobiDB-lite"/>
    </source>
</evidence>
<sequence length="140" mass="13600">MKQGARRWVVGLLAGGALVAAGCRGEWVQERTVTGSRAAAGRPYSESLRMGGTAGPSSMRLSRPPGVFPADVGAGLGTFMAATYRVNAPGGESATGGSGSQGTSTEPGEQGGAAGASGKSKPEKSGGASAGGHGGQQGHE</sequence>
<keyword evidence="3" id="KW-1185">Reference proteome</keyword>